<keyword evidence="1" id="KW-0732">Signal</keyword>
<evidence type="ECO:0000313" key="2">
    <source>
        <dbReference type="EnsemblPlants" id="KQL16339"/>
    </source>
</evidence>
<organism evidence="2 3">
    <name type="scientific">Setaria italica</name>
    <name type="common">Foxtail millet</name>
    <name type="synonym">Panicum italicum</name>
    <dbReference type="NCBI Taxonomy" id="4555"/>
    <lineage>
        <taxon>Eukaryota</taxon>
        <taxon>Viridiplantae</taxon>
        <taxon>Streptophyta</taxon>
        <taxon>Embryophyta</taxon>
        <taxon>Tracheophyta</taxon>
        <taxon>Spermatophyta</taxon>
        <taxon>Magnoliopsida</taxon>
        <taxon>Liliopsida</taxon>
        <taxon>Poales</taxon>
        <taxon>Poaceae</taxon>
        <taxon>PACMAD clade</taxon>
        <taxon>Panicoideae</taxon>
        <taxon>Panicodae</taxon>
        <taxon>Paniceae</taxon>
        <taxon>Cenchrinae</taxon>
        <taxon>Setaria</taxon>
    </lineage>
</organism>
<dbReference type="AlphaFoldDB" id="K3ZBS3"/>
<sequence>MPPLIHPEPGYLVLFFILSCLMAIAKDNKPSYLQIALNNYDLTICQYENSANR</sequence>
<name>K3ZBS3_SETIT</name>
<keyword evidence="3" id="KW-1185">Reference proteome</keyword>
<dbReference type="InParanoid" id="K3ZBS3"/>
<dbReference type="Proteomes" id="UP000004995">
    <property type="component" value="Unassembled WGS sequence"/>
</dbReference>
<reference evidence="3" key="1">
    <citation type="journal article" date="2012" name="Nat. Biotechnol.">
        <title>Reference genome sequence of the model plant Setaria.</title>
        <authorList>
            <person name="Bennetzen J.L."/>
            <person name="Schmutz J."/>
            <person name="Wang H."/>
            <person name="Percifield R."/>
            <person name="Hawkins J."/>
            <person name="Pontaroli A.C."/>
            <person name="Estep M."/>
            <person name="Feng L."/>
            <person name="Vaughn J.N."/>
            <person name="Grimwood J."/>
            <person name="Jenkins J."/>
            <person name="Barry K."/>
            <person name="Lindquist E."/>
            <person name="Hellsten U."/>
            <person name="Deshpande S."/>
            <person name="Wang X."/>
            <person name="Wu X."/>
            <person name="Mitros T."/>
            <person name="Triplett J."/>
            <person name="Yang X."/>
            <person name="Ye C.Y."/>
            <person name="Mauro-Herrera M."/>
            <person name="Wang L."/>
            <person name="Li P."/>
            <person name="Sharma M."/>
            <person name="Sharma R."/>
            <person name="Ronald P.C."/>
            <person name="Panaud O."/>
            <person name="Kellogg E.A."/>
            <person name="Brutnell T.P."/>
            <person name="Doust A.N."/>
            <person name="Tuskan G.A."/>
            <person name="Rokhsar D."/>
            <person name="Devos K.M."/>
        </authorList>
    </citation>
    <scope>NUCLEOTIDE SEQUENCE [LARGE SCALE GENOMIC DNA]</scope>
    <source>
        <strain evidence="3">cv. Yugu1</strain>
    </source>
</reference>
<proteinExistence type="predicted"/>
<feature type="signal peptide" evidence="1">
    <location>
        <begin position="1"/>
        <end position="25"/>
    </location>
</feature>
<dbReference type="HOGENOM" id="CLU_3072270_0_0_1"/>
<evidence type="ECO:0000313" key="3">
    <source>
        <dbReference type="Proteomes" id="UP000004995"/>
    </source>
</evidence>
<protein>
    <submittedName>
        <fullName evidence="2">Uncharacterized protein</fullName>
    </submittedName>
</protein>
<feature type="chain" id="PRO_5010127571" evidence="1">
    <location>
        <begin position="26"/>
        <end position="53"/>
    </location>
</feature>
<evidence type="ECO:0000256" key="1">
    <source>
        <dbReference type="SAM" id="SignalP"/>
    </source>
</evidence>
<dbReference type="Gramene" id="KQL16339">
    <property type="protein sequence ID" value="KQL16339"/>
    <property type="gene ID" value="SETIT_023994mg"/>
</dbReference>
<dbReference type="EnsemblPlants" id="KQL16339">
    <property type="protein sequence ID" value="KQL16339"/>
    <property type="gene ID" value="SETIT_023994mg"/>
</dbReference>
<accession>K3ZBS3</accession>
<dbReference type="EMBL" id="AGNK02001936">
    <property type="status" value="NOT_ANNOTATED_CDS"/>
    <property type="molecule type" value="Genomic_DNA"/>
</dbReference>
<reference evidence="2" key="2">
    <citation type="submission" date="2018-08" db="UniProtKB">
        <authorList>
            <consortium name="EnsemblPlants"/>
        </authorList>
    </citation>
    <scope>IDENTIFICATION</scope>
    <source>
        <strain evidence="2">Yugu1</strain>
    </source>
</reference>